<sequence>MSAFSKIAQSIENIFQKTIEFISGGAKRIFTPTDDDYPKTGVQPYEGDPATNKD</sequence>
<dbReference type="RefSeq" id="WP_027847102.1">
    <property type="nucleotide sequence ID" value="NZ_LMTZ01000024.1"/>
</dbReference>
<accession>A0A0V7ZYD1</accession>
<dbReference type="AlphaFoldDB" id="A0A0V7ZYD1"/>
<name>A0A0V7ZYD1_9CYAN</name>
<dbReference type="Proteomes" id="UP000053372">
    <property type="component" value="Unassembled WGS sequence"/>
</dbReference>
<evidence type="ECO:0000256" key="1">
    <source>
        <dbReference type="SAM" id="MobiDB-lite"/>
    </source>
</evidence>
<evidence type="ECO:0000313" key="3">
    <source>
        <dbReference type="Proteomes" id="UP000053372"/>
    </source>
</evidence>
<comment type="caution">
    <text evidence="2">The sequence shown here is derived from an EMBL/GenBank/DDBJ whole genome shotgun (WGS) entry which is preliminary data.</text>
</comment>
<evidence type="ECO:0000313" key="2">
    <source>
        <dbReference type="EMBL" id="KST69422.1"/>
    </source>
</evidence>
<organism evidence="2 3">
    <name type="scientific">Mastigocoleus testarum BC008</name>
    <dbReference type="NCBI Taxonomy" id="371196"/>
    <lineage>
        <taxon>Bacteria</taxon>
        <taxon>Bacillati</taxon>
        <taxon>Cyanobacteriota</taxon>
        <taxon>Cyanophyceae</taxon>
        <taxon>Nostocales</taxon>
        <taxon>Hapalosiphonaceae</taxon>
        <taxon>Mastigocoleus</taxon>
    </lineage>
</organism>
<feature type="region of interest" description="Disordered" evidence="1">
    <location>
        <begin position="30"/>
        <end position="54"/>
    </location>
</feature>
<dbReference type="EMBL" id="LMTZ01000024">
    <property type="protein sequence ID" value="KST69422.1"/>
    <property type="molecule type" value="Genomic_DNA"/>
</dbReference>
<gene>
    <name evidence="2" type="ORF">BC008_35465</name>
</gene>
<proteinExistence type="predicted"/>
<reference evidence="2 3" key="1">
    <citation type="journal article" date="2015" name="Genome Announc.">
        <title>Draft Genome of the Euendolithic (true boring) Cyanobacterium Mastigocoleus testarum strain BC008.</title>
        <authorList>
            <person name="Guida B.S."/>
            <person name="Garcia-Pichel F."/>
        </authorList>
    </citation>
    <scope>NUCLEOTIDE SEQUENCE [LARGE SCALE GENOMIC DNA]</scope>
    <source>
        <strain evidence="2 3">BC008</strain>
    </source>
</reference>
<keyword evidence="3" id="KW-1185">Reference proteome</keyword>
<protein>
    <submittedName>
        <fullName evidence="2">Isochorismate synthase</fullName>
    </submittedName>
</protein>